<evidence type="ECO:0000313" key="2">
    <source>
        <dbReference type="EMBL" id="KZO94513.1"/>
    </source>
</evidence>
<dbReference type="EMBL" id="KV417294">
    <property type="protein sequence ID" value="KZO94513.1"/>
    <property type="molecule type" value="Genomic_DNA"/>
</dbReference>
<feature type="compositionally biased region" description="Basic and acidic residues" evidence="1">
    <location>
        <begin position="1"/>
        <end position="14"/>
    </location>
</feature>
<feature type="compositionally biased region" description="Polar residues" evidence="1">
    <location>
        <begin position="54"/>
        <end position="67"/>
    </location>
</feature>
<protein>
    <submittedName>
        <fullName evidence="2">Uncharacterized protein</fullName>
    </submittedName>
</protein>
<accession>A0A167KD04</accession>
<dbReference type="Proteomes" id="UP000076738">
    <property type="component" value="Unassembled WGS sequence"/>
</dbReference>
<keyword evidence="3" id="KW-1185">Reference proteome</keyword>
<name>A0A167KD04_CALVF</name>
<organism evidence="2 3">
    <name type="scientific">Calocera viscosa (strain TUFC12733)</name>
    <dbReference type="NCBI Taxonomy" id="1330018"/>
    <lineage>
        <taxon>Eukaryota</taxon>
        <taxon>Fungi</taxon>
        <taxon>Dikarya</taxon>
        <taxon>Basidiomycota</taxon>
        <taxon>Agaricomycotina</taxon>
        <taxon>Dacrymycetes</taxon>
        <taxon>Dacrymycetales</taxon>
        <taxon>Dacrymycetaceae</taxon>
        <taxon>Calocera</taxon>
    </lineage>
</organism>
<feature type="compositionally biased region" description="Pro residues" evidence="1">
    <location>
        <begin position="83"/>
        <end position="105"/>
    </location>
</feature>
<dbReference type="AlphaFoldDB" id="A0A167KD04"/>
<evidence type="ECO:0000313" key="3">
    <source>
        <dbReference type="Proteomes" id="UP000076738"/>
    </source>
</evidence>
<gene>
    <name evidence="2" type="ORF">CALVIDRAFT_565581</name>
</gene>
<proteinExistence type="predicted"/>
<reference evidence="2 3" key="1">
    <citation type="journal article" date="2016" name="Mol. Biol. Evol.">
        <title>Comparative Genomics of Early-Diverging Mushroom-Forming Fungi Provides Insights into the Origins of Lignocellulose Decay Capabilities.</title>
        <authorList>
            <person name="Nagy L.G."/>
            <person name="Riley R."/>
            <person name="Tritt A."/>
            <person name="Adam C."/>
            <person name="Daum C."/>
            <person name="Floudas D."/>
            <person name="Sun H."/>
            <person name="Yadav J.S."/>
            <person name="Pangilinan J."/>
            <person name="Larsson K.H."/>
            <person name="Matsuura K."/>
            <person name="Barry K."/>
            <person name="Labutti K."/>
            <person name="Kuo R."/>
            <person name="Ohm R.A."/>
            <person name="Bhattacharya S.S."/>
            <person name="Shirouzu T."/>
            <person name="Yoshinaga Y."/>
            <person name="Martin F.M."/>
            <person name="Grigoriev I.V."/>
            <person name="Hibbett D.S."/>
        </authorList>
    </citation>
    <scope>NUCLEOTIDE SEQUENCE [LARGE SCALE GENOMIC DNA]</scope>
    <source>
        <strain evidence="2 3">TUFC12733</strain>
    </source>
</reference>
<feature type="region of interest" description="Disordered" evidence="1">
    <location>
        <begin position="1"/>
        <end position="105"/>
    </location>
</feature>
<evidence type="ECO:0000256" key="1">
    <source>
        <dbReference type="SAM" id="MobiDB-lite"/>
    </source>
</evidence>
<sequence length="105" mass="10937">MRHELLLGDGRGPRADATLIMQAPSHSTSLPPSSPPRIFSATSSPSTPSPPFPQHNTTTFPAPSRGNTVPPLVHTIYHLSGDRPPPPPTSTTSPCAPPYSPSAPG</sequence>